<dbReference type="AlphaFoldDB" id="A0A255G6S4"/>
<dbReference type="Gene3D" id="1.10.10.60">
    <property type="entry name" value="Homeodomain-like"/>
    <property type="match status" value="2"/>
</dbReference>
<keyword evidence="6" id="KW-1185">Reference proteome</keyword>
<dbReference type="OrthoDB" id="3721790at2"/>
<dbReference type="GO" id="GO:0043565">
    <property type="term" value="F:sequence-specific DNA binding"/>
    <property type="evidence" value="ECO:0007669"/>
    <property type="project" value="InterPro"/>
</dbReference>
<dbReference type="EMBL" id="NMVO01000015">
    <property type="protein sequence ID" value="OYO11575.1"/>
    <property type="molecule type" value="Genomic_DNA"/>
</dbReference>
<reference evidence="5 6" key="1">
    <citation type="submission" date="2017-07" db="EMBL/GenBank/DDBJ databases">
        <title>Draft whole genome sequences of clinical Proprionibacteriaceae strains.</title>
        <authorList>
            <person name="Bernier A.-M."/>
            <person name="Bernard K."/>
            <person name="Domingo M.-C."/>
        </authorList>
    </citation>
    <scope>NUCLEOTIDE SEQUENCE [LARGE SCALE GENOMIC DNA]</scope>
    <source>
        <strain evidence="5 6">NML 030167</strain>
    </source>
</reference>
<feature type="domain" description="HTH araC/xylS-type" evidence="4">
    <location>
        <begin position="209"/>
        <end position="307"/>
    </location>
</feature>
<dbReference type="GO" id="GO:0003700">
    <property type="term" value="F:DNA-binding transcription factor activity"/>
    <property type="evidence" value="ECO:0007669"/>
    <property type="project" value="InterPro"/>
</dbReference>
<evidence type="ECO:0000256" key="1">
    <source>
        <dbReference type="ARBA" id="ARBA00023015"/>
    </source>
</evidence>
<dbReference type="InterPro" id="IPR032783">
    <property type="entry name" value="AraC_lig"/>
</dbReference>
<evidence type="ECO:0000259" key="4">
    <source>
        <dbReference type="PROSITE" id="PS01124"/>
    </source>
</evidence>
<dbReference type="PANTHER" id="PTHR46796:SF13">
    <property type="entry name" value="HTH-TYPE TRANSCRIPTIONAL ACTIVATOR RHAS"/>
    <property type="match status" value="1"/>
</dbReference>
<organism evidence="5 6">
    <name type="scientific">Enemella evansiae</name>
    <dbReference type="NCBI Taxonomy" id="2016499"/>
    <lineage>
        <taxon>Bacteria</taxon>
        <taxon>Bacillati</taxon>
        <taxon>Actinomycetota</taxon>
        <taxon>Actinomycetes</taxon>
        <taxon>Propionibacteriales</taxon>
        <taxon>Propionibacteriaceae</taxon>
        <taxon>Enemella</taxon>
    </lineage>
</organism>
<evidence type="ECO:0000256" key="2">
    <source>
        <dbReference type="ARBA" id="ARBA00023125"/>
    </source>
</evidence>
<dbReference type="RefSeq" id="WP_094406028.1">
    <property type="nucleotide sequence ID" value="NZ_NMVO01000015.1"/>
</dbReference>
<dbReference type="Pfam" id="PF12833">
    <property type="entry name" value="HTH_18"/>
    <property type="match status" value="1"/>
</dbReference>
<evidence type="ECO:0000256" key="3">
    <source>
        <dbReference type="ARBA" id="ARBA00023163"/>
    </source>
</evidence>
<protein>
    <submittedName>
        <fullName evidence="5">AraC family transcriptional regulator</fullName>
    </submittedName>
</protein>
<dbReference type="InterPro" id="IPR050204">
    <property type="entry name" value="AraC_XylS_family_regulators"/>
</dbReference>
<evidence type="ECO:0000313" key="6">
    <source>
        <dbReference type="Proteomes" id="UP000215896"/>
    </source>
</evidence>
<dbReference type="Pfam" id="PF12852">
    <property type="entry name" value="Cupin_6"/>
    <property type="match status" value="1"/>
</dbReference>
<dbReference type="SMART" id="SM00342">
    <property type="entry name" value="HTH_ARAC"/>
    <property type="match status" value="1"/>
</dbReference>
<gene>
    <name evidence="5" type="ORF">CGZ94_14170</name>
</gene>
<sequence length="310" mass="32953">MDPLTDFLDGPRARGAFVLHLQLARPWSVDIADDAPLTLMAVLTGDAWLRPVGHPPTLLQAGDVALVRRGVRYVVADSADREPDVRIGPGQSCTGSGGRDLSDEWGIGPRRWGNDPAGGDTMLVGSYLVGAETGGLLLRALPEVAAVRAVSTPVLGLLVQEAGRTGVAQASVLDRLLDVLLISVVRAWAESAPEGEPNWLTAGRDPLVRDALRLMHARPGDGWTVESLAASVGTSRAALARRFTQLVGMPPIAYLSQWRLALAADLLQDPTLTLSAVSRRVGYATPFSMSAAFKKQYGVSPQQYRTAHAG</sequence>
<dbReference type="SUPFAM" id="SSF46689">
    <property type="entry name" value="Homeodomain-like"/>
    <property type="match status" value="2"/>
</dbReference>
<dbReference type="Proteomes" id="UP000215896">
    <property type="component" value="Unassembled WGS sequence"/>
</dbReference>
<evidence type="ECO:0000313" key="5">
    <source>
        <dbReference type="EMBL" id="OYO11575.1"/>
    </source>
</evidence>
<keyword evidence="3" id="KW-0804">Transcription</keyword>
<dbReference type="InterPro" id="IPR018060">
    <property type="entry name" value="HTH_AraC"/>
</dbReference>
<accession>A0A255G6S4</accession>
<proteinExistence type="predicted"/>
<dbReference type="PANTHER" id="PTHR46796">
    <property type="entry name" value="HTH-TYPE TRANSCRIPTIONAL ACTIVATOR RHAS-RELATED"/>
    <property type="match status" value="1"/>
</dbReference>
<keyword evidence="2" id="KW-0238">DNA-binding</keyword>
<comment type="caution">
    <text evidence="5">The sequence shown here is derived from an EMBL/GenBank/DDBJ whole genome shotgun (WGS) entry which is preliminary data.</text>
</comment>
<keyword evidence="1" id="KW-0805">Transcription regulation</keyword>
<dbReference type="InterPro" id="IPR009057">
    <property type="entry name" value="Homeodomain-like_sf"/>
</dbReference>
<name>A0A255G6S4_9ACTN</name>
<dbReference type="PROSITE" id="PS01124">
    <property type="entry name" value="HTH_ARAC_FAMILY_2"/>
    <property type="match status" value="1"/>
</dbReference>